<evidence type="ECO:0000256" key="6">
    <source>
        <dbReference type="ARBA" id="ARBA00022869"/>
    </source>
</evidence>
<evidence type="ECO:0000256" key="4">
    <source>
        <dbReference type="ARBA" id="ARBA00022729"/>
    </source>
</evidence>
<evidence type="ECO:0000256" key="5">
    <source>
        <dbReference type="ARBA" id="ARBA00022737"/>
    </source>
</evidence>
<dbReference type="FunFam" id="2.10.25.10:FF:000051">
    <property type="entry name" value="Laminin subunit alpha 4"/>
    <property type="match status" value="2"/>
</dbReference>
<dbReference type="GO" id="GO:0043256">
    <property type="term" value="C:laminin complex"/>
    <property type="evidence" value="ECO:0007669"/>
    <property type="project" value="TreeGrafter"/>
</dbReference>
<keyword evidence="4" id="KW-0732">Signal</keyword>
<comment type="caution">
    <text evidence="13">The sequence shown here is derived from an EMBL/GenBank/DDBJ whole genome shotgun (WGS) entry which is preliminary data.</text>
</comment>
<dbReference type="SUPFAM" id="SSF57196">
    <property type="entry name" value="EGF/Laminin"/>
    <property type="match status" value="10"/>
</dbReference>
<feature type="disulfide bond" evidence="10">
    <location>
        <begin position="476"/>
        <end position="485"/>
    </location>
</feature>
<keyword evidence="7 10" id="KW-1015">Disulfide bond</keyword>
<dbReference type="PANTHER" id="PTHR10574">
    <property type="entry name" value="NETRIN/LAMININ-RELATED"/>
    <property type="match status" value="1"/>
</dbReference>
<comment type="caution">
    <text evidence="10">Lacks conserved residue(s) required for the propagation of feature annotation.</text>
</comment>
<dbReference type="Pfam" id="PF06008">
    <property type="entry name" value="Laminin_I"/>
    <property type="match status" value="1"/>
</dbReference>
<dbReference type="PROSITE" id="PS50027">
    <property type="entry name" value="EGF_LAM_2"/>
    <property type="match status" value="7"/>
</dbReference>
<feature type="domain" description="Laminin EGF-like" evidence="11">
    <location>
        <begin position="551"/>
        <end position="601"/>
    </location>
</feature>
<evidence type="ECO:0000256" key="1">
    <source>
        <dbReference type="ARBA" id="ARBA00004302"/>
    </source>
</evidence>
<keyword evidence="5" id="KW-0677">Repeat</keyword>
<feature type="disulfide bond" evidence="10">
    <location>
        <begin position="1102"/>
        <end position="1111"/>
    </location>
</feature>
<feature type="disulfide bond" evidence="10">
    <location>
        <begin position="572"/>
        <end position="581"/>
    </location>
</feature>
<dbReference type="GO" id="GO:0016477">
    <property type="term" value="P:cell migration"/>
    <property type="evidence" value="ECO:0007669"/>
    <property type="project" value="TreeGrafter"/>
</dbReference>
<dbReference type="FunFam" id="2.10.25.10:FF:000224">
    <property type="entry name" value="Usherin"/>
    <property type="match status" value="1"/>
</dbReference>
<feature type="domain" description="Laminin EGF-like" evidence="11">
    <location>
        <begin position="413"/>
        <end position="458"/>
    </location>
</feature>
<evidence type="ECO:0000313" key="13">
    <source>
        <dbReference type="EMBL" id="KAK9686922.1"/>
    </source>
</evidence>
<dbReference type="GO" id="GO:0034446">
    <property type="term" value="P:substrate adhesion-dependent cell spreading"/>
    <property type="evidence" value="ECO:0007669"/>
    <property type="project" value="TreeGrafter"/>
</dbReference>
<dbReference type="Pfam" id="PF00052">
    <property type="entry name" value="Laminin_B"/>
    <property type="match status" value="1"/>
</dbReference>
<dbReference type="InterPro" id="IPR000742">
    <property type="entry name" value="EGF"/>
</dbReference>
<dbReference type="Pfam" id="PF00053">
    <property type="entry name" value="EGF_laminin"/>
    <property type="match status" value="7"/>
</dbReference>
<protein>
    <submittedName>
        <fullName evidence="13">Laminin EGF domain</fullName>
    </submittedName>
</protein>
<feature type="domain" description="Laminin EGF-like" evidence="11">
    <location>
        <begin position="1035"/>
        <end position="1081"/>
    </location>
</feature>
<dbReference type="GO" id="GO:0007411">
    <property type="term" value="P:axon guidance"/>
    <property type="evidence" value="ECO:0007669"/>
    <property type="project" value="TreeGrafter"/>
</dbReference>
<sequence length="1429" mass="158118">MSLDYFVLLPEEFYLATILKQKIENPCKIFENGLCRDFQYPNTSSYDSTQGSGGYIEVGPAILPPDQYYQDRDHLDALNIDRTIPLINNQQPAINYEVIVRKAGPYVVLLNYVTPRDDPRTHNIDVDVVILANHTGKAELYACPYTMICRQVLTTPRGDVAVYQADVNNMKFVLKGTNANVGIHSIVAIPWSDWSLDHIRPRSVCVRRDGQCQKSMFPNPPESKKIQFEQDIDGAPEPEALPSVVKDNVTSYVYLDGDNPMIDLKGKVANPGYYIFVVHYYQPDFPEFNMDILIQNGQFYEAKLPLSHCPSKSGCRSVISQPDGVNQFSLNENFMVTHKLPDDFKNAYLDYILVIPSDVYSPKILEEEEFDRANEFILTCGSNQFNVDTSRDGFCKDSVFSITAGYNNGALECQCDYHGSLSFECDKYGGQCKCKPNIVGRQCEACKTGYYGFPDCRPCSCPSTAICETNTGNCICPEYVTGARCDECMPETYGFHPIIGCELCKCDPLGVNGSLQCDLLTGACDCKRNIVGRTCDVCKAGHFSYPYCEICECDTSGTREDICDQISAECFCKKYVVGPQCNICKEGSYNLQASNADGCTECFCFGKTTRCSSSNLVRTAVFYMKNWNLVHIELGERLNRSAPFISPSNLTLRNDDEYTIEARLTNASLEERPVYFAVPSVYLGKKLTSYGGSLKYNLFYSIGQSGKALYAADIILEGANTFLTYTSPEQPANEQIYVGSLDIVEDNFELPSKLPANREHIMTVLKELRGIYIRANYWSATYSTKLSNVFLDEARSAAAYHESNKYTRAFSVEHCQCPPNYQGLSCEECSPGYYRVSTGSHGFSCIPCQCNGHADTCDVNTGVCLNCQHNTKGDHCEQCAIGYHGNAQHGTPMDCLICACPLPIISNNFATGCEVSYDGNEIGCDCVDGYGGFDGNIDPSMPDACDRISGDCLNCLNNTYGTGCSLCRPGYYGDAIQRKDCQRCDGNIDPSMPDACDRISGDCLNCLNNTYGTGCSLCRPGYYGDAIQRKDCQPCLCDELGTKECDSFTGLCICKPNVIGEKCDRCALEHYGFETGNGCTPCNCGEASESNQCDDSTGQCMCKPGVDNRNCDRCKPDFWNYTAEGCLACKCNKEYSLGVGCNAATGQCECNKEYSLGVGCNAATGQCECLNGVIGEKCDHCPHRWAFVANYGCHSCDSCVDNLLDTADELADLIDSVVFDLDSAESGSFTSRRLFHLNDTFQELKPRILALDPNATNFSPVMLALANLESDSQNMYRKTNYSLENSDLLLNDSQNLRNESDRVSDEAYDAIDVLDETINWISQLEMNLSLGEGPKIDAALNEATAILDELKKLNVTGPREAVDKKIDDVELLIFRLHVFKVKIDEQEGTISGLRGKLKDFDEKLDDLYNHTGYSLSKVAETNDLIAQNG</sequence>
<organism evidence="13 14">
    <name type="scientific">Popillia japonica</name>
    <name type="common">Japanese beetle</name>
    <dbReference type="NCBI Taxonomy" id="7064"/>
    <lineage>
        <taxon>Eukaryota</taxon>
        <taxon>Metazoa</taxon>
        <taxon>Ecdysozoa</taxon>
        <taxon>Arthropoda</taxon>
        <taxon>Hexapoda</taxon>
        <taxon>Insecta</taxon>
        <taxon>Pterygota</taxon>
        <taxon>Neoptera</taxon>
        <taxon>Endopterygota</taxon>
        <taxon>Coleoptera</taxon>
        <taxon>Polyphaga</taxon>
        <taxon>Scarabaeiformia</taxon>
        <taxon>Scarabaeidae</taxon>
        <taxon>Rutelinae</taxon>
        <taxon>Popillia</taxon>
    </lineage>
</organism>
<keyword evidence="2" id="KW-0964">Secreted</keyword>
<feature type="disulfide bond" evidence="10">
    <location>
        <begin position="434"/>
        <end position="443"/>
    </location>
</feature>
<dbReference type="CDD" id="cd00055">
    <property type="entry name" value="EGF_Lam"/>
    <property type="match status" value="10"/>
</dbReference>
<evidence type="ECO:0000256" key="7">
    <source>
        <dbReference type="ARBA" id="ARBA00023157"/>
    </source>
</evidence>
<dbReference type="GO" id="GO:0045995">
    <property type="term" value="P:regulation of embryonic development"/>
    <property type="evidence" value="ECO:0007669"/>
    <property type="project" value="InterPro"/>
</dbReference>
<feature type="domain" description="Laminin IV type A" evidence="12">
    <location>
        <begin position="622"/>
        <end position="814"/>
    </location>
</feature>
<dbReference type="GO" id="GO:0009888">
    <property type="term" value="P:tissue development"/>
    <property type="evidence" value="ECO:0007669"/>
    <property type="project" value="TreeGrafter"/>
</dbReference>
<feature type="disulfide bond" evidence="10">
    <location>
        <begin position="551"/>
        <end position="563"/>
    </location>
</feature>
<dbReference type="SMART" id="SM00180">
    <property type="entry name" value="EGF_Lam"/>
    <property type="match status" value="11"/>
</dbReference>
<gene>
    <name evidence="13" type="ORF">QE152_g36835</name>
</gene>
<dbReference type="GO" id="GO:0005102">
    <property type="term" value="F:signaling receptor binding"/>
    <property type="evidence" value="ECO:0007669"/>
    <property type="project" value="InterPro"/>
</dbReference>
<keyword evidence="3" id="KW-0272">Extracellular matrix</keyword>
<evidence type="ECO:0000256" key="9">
    <source>
        <dbReference type="ARBA" id="ARBA00023292"/>
    </source>
</evidence>
<feature type="domain" description="Laminin EGF-like" evidence="11">
    <location>
        <begin position="504"/>
        <end position="550"/>
    </location>
</feature>
<evidence type="ECO:0000256" key="3">
    <source>
        <dbReference type="ARBA" id="ARBA00022530"/>
    </source>
</evidence>
<feature type="disulfide bond" evidence="10">
    <location>
        <begin position="413"/>
        <end position="425"/>
    </location>
</feature>
<reference evidence="13 14" key="1">
    <citation type="journal article" date="2024" name="BMC Genomics">
        <title>De novo assembly and annotation of Popillia japonica's genome with initial clues to its potential as an invasive pest.</title>
        <authorList>
            <person name="Cucini C."/>
            <person name="Boschi S."/>
            <person name="Funari R."/>
            <person name="Cardaioli E."/>
            <person name="Iannotti N."/>
            <person name="Marturano G."/>
            <person name="Paoli F."/>
            <person name="Bruttini M."/>
            <person name="Carapelli A."/>
            <person name="Frati F."/>
            <person name="Nardi F."/>
        </authorList>
    </citation>
    <scope>NUCLEOTIDE SEQUENCE [LARGE SCALE GENOMIC DNA]</scope>
    <source>
        <strain evidence="13">DMR45628</strain>
    </source>
</reference>
<feature type="domain" description="Laminin EGF-like" evidence="11">
    <location>
        <begin position="848"/>
        <end position="897"/>
    </location>
</feature>
<dbReference type="InterPro" id="IPR050440">
    <property type="entry name" value="Laminin/Netrin_ECM"/>
</dbReference>
<dbReference type="Pfam" id="PF24973">
    <property type="entry name" value="EGF_LMN_ATRN"/>
    <property type="match status" value="3"/>
</dbReference>
<dbReference type="GO" id="GO:0030155">
    <property type="term" value="P:regulation of cell adhesion"/>
    <property type="evidence" value="ECO:0007669"/>
    <property type="project" value="InterPro"/>
</dbReference>
<comment type="subcellular location">
    <subcellularLocation>
        <location evidence="1">Secreted</location>
        <location evidence="1">Extracellular space</location>
        <location evidence="1">Extracellular matrix</location>
        <location evidence="1">Basement membrane</location>
    </subcellularLocation>
</comment>
<keyword evidence="8" id="KW-0325">Glycoprotein</keyword>
<feature type="disulfide bond" evidence="10">
    <location>
        <begin position="415"/>
        <end position="432"/>
    </location>
</feature>
<evidence type="ECO:0000313" key="14">
    <source>
        <dbReference type="Proteomes" id="UP001458880"/>
    </source>
</evidence>
<dbReference type="GO" id="GO:0009887">
    <property type="term" value="P:animal organ morphogenesis"/>
    <property type="evidence" value="ECO:0007669"/>
    <property type="project" value="TreeGrafter"/>
</dbReference>
<dbReference type="InterPro" id="IPR000034">
    <property type="entry name" value="Laminin_IV"/>
</dbReference>
<keyword evidence="9 10" id="KW-0424">Laminin EGF-like domain</keyword>
<dbReference type="PROSITE" id="PS01248">
    <property type="entry name" value="EGF_LAM_1"/>
    <property type="match status" value="6"/>
</dbReference>
<dbReference type="Gene3D" id="2.10.25.10">
    <property type="entry name" value="Laminin"/>
    <property type="match status" value="11"/>
</dbReference>
<evidence type="ECO:0000256" key="10">
    <source>
        <dbReference type="PROSITE-ProRule" id="PRU00460"/>
    </source>
</evidence>
<keyword evidence="6" id="KW-0084">Basement membrane</keyword>
<feature type="disulfide bond" evidence="10">
    <location>
        <begin position="867"/>
        <end position="876"/>
    </location>
</feature>
<dbReference type="FunFam" id="2.10.25.10:FF:000106">
    <property type="entry name" value="Heparan sulfate proteoglycan 2"/>
    <property type="match status" value="1"/>
</dbReference>
<proteinExistence type="predicted"/>
<evidence type="ECO:0000259" key="11">
    <source>
        <dbReference type="PROSITE" id="PS50027"/>
    </source>
</evidence>
<dbReference type="InterPro" id="IPR009254">
    <property type="entry name" value="Laminin_aI"/>
</dbReference>
<dbReference type="FunFam" id="2.10.25.10:FF:000407">
    <property type="entry name" value="Laminin subunit alpha-3"/>
    <property type="match status" value="1"/>
</dbReference>
<dbReference type="SMART" id="SM00281">
    <property type="entry name" value="LamB"/>
    <property type="match status" value="1"/>
</dbReference>
<dbReference type="Proteomes" id="UP001458880">
    <property type="component" value="Unassembled WGS sequence"/>
</dbReference>
<dbReference type="InterPro" id="IPR056863">
    <property type="entry name" value="LMN_ATRN_NET-like_EGF"/>
</dbReference>
<dbReference type="SMART" id="SM00181">
    <property type="entry name" value="EGF"/>
    <property type="match status" value="6"/>
</dbReference>
<dbReference type="FunFam" id="2.10.25.10:FF:000083">
    <property type="entry name" value="Laminin subunit alpha"/>
    <property type="match status" value="1"/>
</dbReference>
<feature type="disulfide bond" evidence="10">
    <location>
        <begin position="1054"/>
        <end position="1063"/>
    </location>
</feature>
<dbReference type="PRINTS" id="PR00011">
    <property type="entry name" value="EGFLAMININ"/>
</dbReference>
<feature type="domain" description="Laminin EGF-like" evidence="11">
    <location>
        <begin position="1082"/>
        <end position="1128"/>
    </location>
</feature>
<keyword evidence="14" id="KW-1185">Reference proteome</keyword>
<dbReference type="PANTHER" id="PTHR10574:SF406">
    <property type="entry name" value="LAMININ SUBUNIT ALPHA 5"/>
    <property type="match status" value="1"/>
</dbReference>
<feature type="domain" description="Laminin EGF-like" evidence="11">
    <location>
        <begin position="459"/>
        <end position="503"/>
    </location>
</feature>
<feature type="disulfide bond" evidence="10">
    <location>
        <begin position="526"/>
        <end position="535"/>
    </location>
</feature>
<dbReference type="FunFam" id="2.10.25.10:FF:000082">
    <property type="entry name" value="Laminin subunit alpha 1"/>
    <property type="match status" value="1"/>
</dbReference>
<name>A0AAW1IC11_POPJA</name>
<feature type="disulfide bond" evidence="10">
    <location>
        <begin position="553"/>
        <end position="570"/>
    </location>
</feature>
<dbReference type="GO" id="GO:0030334">
    <property type="term" value="P:regulation of cell migration"/>
    <property type="evidence" value="ECO:0007669"/>
    <property type="project" value="InterPro"/>
</dbReference>
<evidence type="ECO:0000256" key="2">
    <source>
        <dbReference type="ARBA" id="ARBA00022525"/>
    </source>
</evidence>
<dbReference type="GO" id="GO:0070831">
    <property type="term" value="P:basement membrane assembly"/>
    <property type="evidence" value="ECO:0007669"/>
    <property type="project" value="TreeGrafter"/>
</dbReference>
<evidence type="ECO:0000256" key="8">
    <source>
        <dbReference type="ARBA" id="ARBA00023180"/>
    </source>
</evidence>
<dbReference type="InterPro" id="IPR002049">
    <property type="entry name" value="LE_dom"/>
</dbReference>
<accession>A0AAW1IC11</accession>
<dbReference type="EMBL" id="JASPKY010000675">
    <property type="protein sequence ID" value="KAK9686922.1"/>
    <property type="molecule type" value="Genomic_DNA"/>
</dbReference>
<dbReference type="PROSITE" id="PS51115">
    <property type="entry name" value="LAMININ_IVA"/>
    <property type="match status" value="1"/>
</dbReference>
<evidence type="ECO:0000259" key="12">
    <source>
        <dbReference type="PROSITE" id="PS51115"/>
    </source>
</evidence>
<dbReference type="FunFam" id="2.10.25.10:FF:000074">
    <property type="entry name" value="Laminin subunit alpha"/>
    <property type="match status" value="1"/>
</dbReference>